<dbReference type="Proteomes" id="UP001597295">
    <property type="component" value="Unassembled WGS sequence"/>
</dbReference>
<proteinExistence type="predicted"/>
<dbReference type="InterPro" id="IPR005494">
    <property type="entry name" value="GSPS_pre-ATP-grasp-like_dom"/>
</dbReference>
<sequence>MERVRFAERPMWRSRVERLGFGFHTIGGEPYWDETAAYRFTAAEIDGFDDLTAELHGMCLQIVDSIVTSGDFDRLGLSPRACALITASWRRGDPALYGRFDFSYDGRTTPKLLEYNADTPTSLFEAGVIQWDWLEQVKPRADQFNSIHEKLVARWAALFPPGARVHFTCLPDNEEDRGTIDYLRDTAMQGGCIAPFVEIADIGYDGQRFVDFEDRPIDTLFKLYPWEWMIQDAFAGNIGPSGLRLLEPAWKMILSNKALMVLLWERFPGHPALLPASFKASDISGPMVKKPLFSREGANVALMGIGGDQSVPGPYGAEGFIYQAAAPLPCIDGNYPVIGSWVIGERSAGLGIREDLSPITTDASRFLPHYFE</sequence>
<keyword evidence="2" id="KW-0479">Metal-binding</keyword>
<evidence type="ECO:0000256" key="1">
    <source>
        <dbReference type="ARBA" id="ARBA00022598"/>
    </source>
</evidence>
<organism evidence="7 8">
    <name type="scientific">Lacibacterium aquatile</name>
    <dbReference type="NCBI Taxonomy" id="1168082"/>
    <lineage>
        <taxon>Bacteria</taxon>
        <taxon>Pseudomonadati</taxon>
        <taxon>Pseudomonadota</taxon>
        <taxon>Alphaproteobacteria</taxon>
        <taxon>Rhodospirillales</taxon>
        <taxon>Rhodospirillaceae</taxon>
    </lineage>
</organism>
<keyword evidence="1 7" id="KW-0436">Ligase</keyword>
<evidence type="ECO:0000256" key="2">
    <source>
        <dbReference type="ARBA" id="ARBA00022723"/>
    </source>
</evidence>
<dbReference type="EC" id="6.3.1.-" evidence="7"/>
<keyword evidence="8" id="KW-1185">Reference proteome</keyword>
<evidence type="ECO:0000313" key="8">
    <source>
        <dbReference type="Proteomes" id="UP001597295"/>
    </source>
</evidence>
<keyword evidence="5" id="KW-0460">Magnesium</keyword>
<dbReference type="RefSeq" id="WP_379876193.1">
    <property type="nucleotide sequence ID" value="NZ_JBHUIP010000009.1"/>
</dbReference>
<evidence type="ECO:0000259" key="6">
    <source>
        <dbReference type="Pfam" id="PF03738"/>
    </source>
</evidence>
<dbReference type="Gene3D" id="3.30.1490.330">
    <property type="match status" value="1"/>
</dbReference>
<name>A0ABW5DRW4_9PROT</name>
<dbReference type="EMBL" id="JBHUIP010000009">
    <property type="protein sequence ID" value="MFD2263216.1"/>
    <property type="molecule type" value="Genomic_DNA"/>
</dbReference>
<evidence type="ECO:0000313" key="7">
    <source>
        <dbReference type="EMBL" id="MFD2263216.1"/>
    </source>
</evidence>
<dbReference type="SUPFAM" id="SSF52440">
    <property type="entry name" value="PreATP-grasp domain"/>
    <property type="match status" value="1"/>
</dbReference>
<dbReference type="Pfam" id="PF03738">
    <property type="entry name" value="GSP_synth"/>
    <property type="match status" value="1"/>
</dbReference>
<dbReference type="SUPFAM" id="SSF56059">
    <property type="entry name" value="Glutathione synthetase ATP-binding domain-like"/>
    <property type="match status" value="1"/>
</dbReference>
<dbReference type="GO" id="GO:0016874">
    <property type="term" value="F:ligase activity"/>
    <property type="evidence" value="ECO:0007669"/>
    <property type="project" value="UniProtKB-KW"/>
</dbReference>
<evidence type="ECO:0000256" key="4">
    <source>
        <dbReference type="ARBA" id="ARBA00022840"/>
    </source>
</evidence>
<keyword evidence="3" id="KW-0547">Nucleotide-binding</keyword>
<keyword evidence="4" id="KW-0067">ATP-binding</keyword>
<accession>A0ABW5DRW4</accession>
<feature type="domain" description="Glutathionylspermidine synthase pre-ATP-grasp-like" evidence="6">
    <location>
        <begin position="12"/>
        <end position="371"/>
    </location>
</feature>
<reference evidence="8" key="1">
    <citation type="journal article" date="2019" name="Int. J. Syst. Evol. Microbiol.">
        <title>The Global Catalogue of Microorganisms (GCM) 10K type strain sequencing project: providing services to taxonomists for standard genome sequencing and annotation.</title>
        <authorList>
            <consortium name="The Broad Institute Genomics Platform"/>
            <consortium name="The Broad Institute Genome Sequencing Center for Infectious Disease"/>
            <person name="Wu L."/>
            <person name="Ma J."/>
        </authorList>
    </citation>
    <scope>NUCLEOTIDE SEQUENCE [LARGE SCALE GENOMIC DNA]</scope>
    <source>
        <strain evidence="8">CGMCC 1.19062</strain>
    </source>
</reference>
<evidence type="ECO:0000256" key="5">
    <source>
        <dbReference type="ARBA" id="ARBA00022842"/>
    </source>
</evidence>
<dbReference type="InterPro" id="IPR016185">
    <property type="entry name" value="PreATP-grasp_dom_sf"/>
</dbReference>
<evidence type="ECO:0000256" key="3">
    <source>
        <dbReference type="ARBA" id="ARBA00022741"/>
    </source>
</evidence>
<gene>
    <name evidence="7" type="ORF">ACFSM5_09985</name>
</gene>
<protein>
    <submittedName>
        <fullName evidence="7">Glutathionylspermidine synthase family protein</fullName>
        <ecNumber evidence="7">6.3.1.-</ecNumber>
    </submittedName>
</protein>
<comment type="caution">
    <text evidence="7">The sequence shown here is derived from an EMBL/GenBank/DDBJ whole genome shotgun (WGS) entry which is preliminary data.</text>
</comment>